<dbReference type="AlphaFoldDB" id="A0A4S4LU00"/>
<evidence type="ECO:0000313" key="2">
    <source>
        <dbReference type="Proteomes" id="UP000310158"/>
    </source>
</evidence>
<dbReference type="Proteomes" id="UP000310158">
    <property type="component" value="Unassembled WGS sequence"/>
</dbReference>
<protein>
    <submittedName>
        <fullName evidence="1">Uncharacterized protein</fullName>
    </submittedName>
</protein>
<name>A0A4S4LU00_9AGAM</name>
<proteinExistence type="predicted"/>
<gene>
    <name evidence="1" type="ORF">EW146_g5306</name>
</gene>
<dbReference type="EMBL" id="SGPL01000227">
    <property type="protein sequence ID" value="THH15121.1"/>
    <property type="molecule type" value="Genomic_DNA"/>
</dbReference>
<reference evidence="1 2" key="1">
    <citation type="submission" date="2019-02" db="EMBL/GenBank/DDBJ databases">
        <title>Genome sequencing of the rare red list fungi Bondarzewia mesenterica.</title>
        <authorList>
            <person name="Buettner E."/>
            <person name="Kellner H."/>
        </authorList>
    </citation>
    <scope>NUCLEOTIDE SEQUENCE [LARGE SCALE GENOMIC DNA]</scope>
    <source>
        <strain evidence="1 2">DSM 108281</strain>
    </source>
</reference>
<organism evidence="1 2">
    <name type="scientific">Bondarzewia mesenterica</name>
    <dbReference type="NCBI Taxonomy" id="1095465"/>
    <lineage>
        <taxon>Eukaryota</taxon>
        <taxon>Fungi</taxon>
        <taxon>Dikarya</taxon>
        <taxon>Basidiomycota</taxon>
        <taxon>Agaricomycotina</taxon>
        <taxon>Agaricomycetes</taxon>
        <taxon>Russulales</taxon>
        <taxon>Bondarzewiaceae</taxon>
        <taxon>Bondarzewia</taxon>
    </lineage>
</organism>
<accession>A0A4S4LU00</accession>
<comment type="caution">
    <text evidence="1">The sequence shown here is derived from an EMBL/GenBank/DDBJ whole genome shotgun (WGS) entry which is preliminary data.</text>
</comment>
<keyword evidence="2" id="KW-1185">Reference proteome</keyword>
<evidence type="ECO:0000313" key="1">
    <source>
        <dbReference type="EMBL" id="THH15121.1"/>
    </source>
</evidence>
<sequence>MSDDEFERKTSSDIGELLLSPDIKERDDTTFTNGGGDDTINVISSSRDITPLQDLTKLVDRDLDSNAISKLIIFPTIDDLQFLPKYNYSSYALSNTLVTLTS</sequence>